<dbReference type="RefSeq" id="WP_083050753.1">
    <property type="nucleotide sequence ID" value="NZ_MWQY01000011.1"/>
</dbReference>
<feature type="domain" description="GGDEF" evidence="2">
    <location>
        <begin position="407"/>
        <end position="538"/>
    </location>
</feature>
<dbReference type="InterPro" id="IPR048760">
    <property type="entry name" value="VP0354-like_sensor_dom"/>
</dbReference>
<dbReference type="SUPFAM" id="SSF103190">
    <property type="entry name" value="Sensory domain-like"/>
    <property type="match status" value="2"/>
</dbReference>
<dbReference type="NCBIfam" id="TIGR00254">
    <property type="entry name" value="GGDEF"/>
    <property type="match status" value="1"/>
</dbReference>
<evidence type="ECO:0000259" key="2">
    <source>
        <dbReference type="PROSITE" id="PS50887"/>
    </source>
</evidence>
<dbReference type="Proteomes" id="UP000192343">
    <property type="component" value="Unassembled WGS sequence"/>
</dbReference>
<dbReference type="STRING" id="1963862.B4O97_10795"/>
<evidence type="ECO:0000313" key="3">
    <source>
        <dbReference type="EMBL" id="ORC34818.1"/>
    </source>
</evidence>
<dbReference type="SUPFAM" id="SSF55073">
    <property type="entry name" value="Nucleotide cyclase"/>
    <property type="match status" value="1"/>
</dbReference>
<dbReference type="InterPro" id="IPR029787">
    <property type="entry name" value="Nucleotide_cyclase"/>
</dbReference>
<dbReference type="PANTHER" id="PTHR46663">
    <property type="entry name" value="DIGUANYLATE CYCLASE DGCT-RELATED"/>
    <property type="match status" value="1"/>
</dbReference>
<dbReference type="PANTHER" id="PTHR46663:SF2">
    <property type="entry name" value="GGDEF DOMAIN-CONTAINING PROTEIN"/>
    <property type="match status" value="1"/>
</dbReference>
<dbReference type="InterPro" id="IPR043128">
    <property type="entry name" value="Rev_trsase/Diguanyl_cyclase"/>
</dbReference>
<feature type="transmembrane region" description="Helical" evidence="1">
    <location>
        <begin position="20"/>
        <end position="40"/>
    </location>
</feature>
<sequence length="538" mass="62036">MKRQNRHVFTRSERLKATVLRGVFVFLLINLIATPVFWVFHRMTRETVSRSIREEEMLEIAYTAEQIVSSYQSFWADALYLSSSRTLIAWLQDQAEYETAAADLLNFARSRRMYEQVRFLDMQGNERIRINEYNGYFFVESKNALQNKAHRYYYQESAKLKQGEIYLSRLDLNVENGEIEIPYRPMVRIGTPVFDDAGNKRGVLVLNMPGNQILDYVDTLSAVPSRQVMLVNGHGYCLKGPDPEKEWGFMFAEKNRTGFAWTYPKAWQRIFFEHQGQFFLDKGLYTFAGIDPRLSYVPVLDRTSVPPESIHKPGGSYPLKLISFYPAGEYRELLWERAKGLLLGYFASLLVTFIFSLIIARFLVIQLESRKMIEHLALHDSLTGLPTRRLFYDRLETALKLVRRNRQHLAVLFLDLDNFKKLNDSAGHEAGDILLVETARRIQQNLRESDSVARLGGDEFVVLLENVDTREDLRLVAQKILSAVREPCEIKGRRVAVSVSIGAAMAPDQAETVDDIIRIADEEMYTAKRAGKNQLKTL</sequence>
<evidence type="ECO:0000313" key="4">
    <source>
        <dbReference type="Proteomes" id="UP000192343"/>
    </source>
</evidence>
<keyword evidence="1" id="KW-0472">Membrane</keyword>
<dbReference type="Pfam" id="PF21623">
    <property type="entry name" value="HK_sensor_dom_bact"/>
    <property type="match status" value="1"/>
</dbReference>
<dbReference type="PROSITE" id="PS50887">
    <property type="entry name" value="GGDEF"/>
    <property type="match status" value="1"/>
</dbReference>
<accession>A0A1Y1RWX1</accession>
<dbReference type="InterPro" id="IPR029151">
    <property type="entry name" value="Sensor-like_sf"/>
</dbReference>
<name>A0A1Y1RWX1_9SPIO</name>
<keyword evidence="1" id="KW-1133">Transmembrane helix</keyword>
<dbReference type="Gene3D" id="3.30.450.20">
    <property type="entry name" value="PAS domain"/>
    <property type="match status" value="2"/>
</dbReference>
<dbReference type="Gene3D" id="3.30.70.270">
    <property type="match status" value="1"/>
</dbReference>
<dbReference type="OrthoDB" id="368233at2"/>
<dbReference type="FunFam" id="3.30.70.270:FF:000001">
    <property type="entry name" value="Diguanylate cyclase domain protein"/>
    <property type="match status" value="1"/>
</dbReference>
<comment type="caution">
    <text evidence="3">The sequence shown here is derived from an EMBL/GenBank/DDBJ whole genome shotgun (WGS) entry which is preliminary data.</text>
</comment>
<protein>
    <recommendedName>
        <fullName evidence="2">GGDEF domain-containing protein</fullName>
    </recommendedName>
</protein>
<dbReference type="EMBL" id="MWQY01000011">
    <property type="protein sequence ID" value="ORC34818.1"/>
    <property type="molecule type" value="Genomic_DNA"/>
</dbReference>
<keyword evidence="1" id="KW-0812">Transmembrane</keyword>
<dbReference type="InterPro" id="IPR000160">
    <property type="entry name" value="GGDEF_dom"/>
</dbReference>
<gene>
    <name evidence="3" type="ORF">B4O97_10795</name>
</gene>
<dbReference type="SMART" id="SM00267">
    <property type="entry name" value="GGDEF"/>
    <property type="match status" value="1"/>
</dbReference>
<proteinExistence type="predicted"/>
<evidence type="ECO:0000256" key="1">
    <source>
        <dbReference type="SAM" id="Phobius"/>
    </source>
</evidence>
<dbReference type="CDD" id="cd01949">
    <property type="entry name" value="GGDEF"/>
    <property type="match status" value="1"/>
</dbReference>
<keyword evidence="4" id="KW-1185">Reference proteome</keyword>
<dbReference type="InterPro" id="IPR052163">
    <property type="entry name" value="DGC-Regulatory_Protein"/>
</dbReference>
<reference evidence="3 4" key="1">
    <citation type="submission" date="2017-03" db="EMBL/GenBank/DDBJ databases">
        <title>Draft Genome sequence of Marispirochaeta sp. strain JC444.</title>
        <authorList>
            <person name="Shivani Y."/>
            <person name="Subhash Y."/>
            <person name="Sasikala C."/>
            <person name="Ramana C."/>
        </authorList>
    </citation>
    <scope>NUCLEOTIDE SEQUENCE [LARGE SCALE GENOMIC DNA]</scope>
    <source>
        <strain evidence="3 4">JC444</strain>
    </source>
</reference>
<dbReference type="AlphaFoldDB" id="A0A1Y1RWX1"/>
<feature type="transmembrane region" description="Helical" evidence="1">
    <location>
        <begin position="342"/>
        <end position="364"/>
    </location>
</feature>
<dbReference type="GO" id="GO:0003824">
    <property type="term" value="F:catalytic activity"/>
    <property type="evidence" value="ECO:0007669"/>
    <property type="project" value="UniProtKB-ARBA"/>
</dbReference>
<dbReference type="Pfam" id="PF00990">
    <property type="entry name" value="GGDEF"/>
    <property type="match status" value="1"/>
</dbReference>
<organism evidence="3 4">
    <name type="scientific">Marispirochaeta aestuarii</name>
    <dbReference type="NCBI Taxonomy" id="1963862"/>
    <lineage>
        <taxon>Bacteria</taxon>
        <taxon>Pseudomonadati</taxon>
        <taxon>Spirochaetota</taxon>
        <taxon>Spirochaetia</taxon>
        <taxon>Spirochaetales</taxon>
        <taxon>Spirochaetaceae</taxon>
        <taxon>Marispirochaeta</taxon>
    </lineage>
</organism>